<feature type="compositionally biased region" description="Pro residues" evidence="2">
    <location>
        <begin position="237"/>
        <end position="258"/>
    </location>
</feature>
<organism evidence="4 5">
    <name type="scientific">Acorus calamus</name>
    <name type="common">Sweet flag</name>
    <dbReference type="NCBI Taxonomy" id="4465"/>
    <lineage>
        <taxon>Eukaryota</taxon>
        <taxon>Viridiplantae</taxon>
        <taxon>Streptophyta</taxon>
        <taxon>Embryophyta</taxon>
        <taxon>Tracheophyta</taxon>
        <taxon>Spermatophyta</taxon>
        <taxon>Magnoliopsida</taxon>
        <taxon>Liliopsida</taxon>
        <taxon>Acoraceae</taxon>
        <taxon>Acorus</taxon>
    </lineage>
</organism>
<dbReference type="PANTHER" id="PTHR31805:SF14">
    <property type="entry name" value="RECEPTOR-LIKE KINASE, PUTATIVE (DUF1421)-RELATED"/>
    <property type="match status" value="1"/>
</dbReference>
<dbReference type="Proteomes" id="UP001180020">
    <property type="component" value="Unassembled WGS sequence"/>
</dbReference>
<keyword evidence="1" id="KW-0175">Coiled coil</keyword>
<feature type="region of interest" description="Disordered" evidence="2">
    <location>
        <begin position="224"/>
        <end position="399"/>
    </location>
</feature>
<reference evidence="4" key="2">
    <citation type="submission" date="2023-06" db="EMBL/GenBank/DDBJ databases">
        <authorList>
            <person name="Ma L."/>
            <person name="Liu K.-W."/>
            <person name="Li Z."/>
            <person name="Hsiao Y.-Y."/>
            <person name="Qi Y."/>
            <person name="Fu T."/>
            <person name="Tang G."/>
            <person name="Zhang D."/>
            <person name="Sun W.-H."/>
            <person name="Liu D.-K."/>
            <person name="Li Y."/>
            <person name="Chen G.-Z."/>
            <person name="Liu X.-D."/>
            <person name="Liao X.-Y."/>
            <person name="Jiang Y.-T."/>
            <person name="Yu X."/>
            <person name="Hao Y."/>
            <person name="Huang J."/>
            <person name="Zhao X.-W."/>
            <person name="Ke S."/>
            <person name="Chen Y.-Y."/>
            <person name="Wu W.-L."/>
            <person name="Hsu J.-L."/>
            <person name="Lin Y.-F."/>
            <person name="Huang M.-D."/>
            <person name="Li C.-Y."/>
            <person name="Huang L."/>
            <person name="Wang Z.-W."/>
            <person name="Zhao X."/>
            <person name="Zhong W.-Y."/>
            <person name="Peng D.-H."/>
            <person name="Ahmad S."/>
            <person name="Lan S."/>
            <person name="Zhang J.-S."/>
            <person name="Tsai W.-C."/>
            <person name="Van De Peer Y."/>
            <person name="Liu Z.-J."/>
        </authorList>
    </citation>
    <scope>NUCLEOTIDE SEQUENCE</scope>
    <source>
        <strain evidence="4">CP</strain>
        <tissue evidence="4">Leaves</tissue>
    </source>
</reference>
<feature type="compositionally biased region" description="Low complexity" evidence="2">
    <location>
        <begin position="301"/>
        <end position="314"/>
    </location>
</feature>
<evidence type="ECO:0000313" key="5">
    <source>
        <dbReference type="Proteomes" id="UP001180020"/>
    </source>
</evidence>
<evidence type="ECO:0000259" key="3">
    <source>
        <dbReference type="Pfam" id="PF07223"/>
    </source>
</evidence>
<evidence type="ECO:0000256" key="1">
    <source>
        <dbReference type="SAM" id="Coils"/>
    </source>
</evidence>
<feature type="compositionally biased region" description="Pro residues" evidence="2">
    <location>
        <begin position="315"/>
        <end position="331"/>
    </location>
</feature>
<evidence type="ECO:0000256" key="2">
    <source>
        <dbReference type="SAM" id="MobiDB-lite"/>
    </source>
</evidence>
<sequence length="509" mass="55645">MNPSRFMDKQIMGLSGSQTGCVGVGGGDFFELMDPQEDHRKINGGEMKDDVIPGYDFQQIRPSSVGGGGGRGGASSSSAFAHHSPILEAPMARGWGLEMEPGLSNYGGYGSLDYESAKVIQAKEKEAYDAAIMAEIDQTMKKYTDNLLHVLEGVSARLTQLESRTHHLEDSVDDLKASVTNDHENTDGKLRQLENVLREVQTCMQVLREKQEIAESHLQLAKIQSSKENQPQYEIPTHPPQSHPIPPLQHQPLPPPQSIVPQSAVVPPPFPLPNAPPSSPQKNPPPQRNSYYPPPGQALDPTHQQYQIPTHQQQPLPPPHQQYPPTPPPHIPQYSQPIQQPPPPEETNTPYLPPPQTYPPQTTHSPSQQFYGRPPSHMYEPPASRTSSGPPMMPYPPTSGPGYSDSYPFSVLHSHYSDSGLSVMKPPPGSGGGRYPQLPTAHVLPQAMPTASSVGSSGKGNKVPIDDIVDKVATMGFSREQVRATVRRLTESGQSVDLNVVLDKLMNER</sequence>
<feature type="compositionally biased region" description="Low complexity" evidence="2">
    <location>
        <begin position="359"/>
        <end position="369"/>
    </location>
</feature>
<proteinExistence type="predicted"/>
<dbReference type="Pfam" id="PF07223">
    <property type="entry name" value="DUF1421"/>
    <property type="match status" value="1"/>
</dbReference>
<feature type="domain" description="DUF1421" evidence="3">
    <location>
        <begin position="465"/>
        <end position="508"/>
    </location>
</feature>
<dbReference type="AlphaFoldDB" id="A0AAV9F906"/>
<feature type="coiled-coil region" evidence="1">
    <location>
        <begin position="158"/>
        <end position="210"/>
    </location>
</feature>
<dbReference type="EMBL" id="JAUJYO010000003">
    <property type="protein sequence ID" value="KAK1321931.1"/>
    <property type="molecule type" value="Genomic_DNA"/>
</dbReference>
<gene>
    <name evidence="4" type="ORF">QJS10_CPA03g00347</name>
</gene>
<keyword evidence="5" id="KW-1185">Reference proteome</keyword>
<protein>
    <recommendedName>
        <fullName evidence="3">DUF1421 domain-containing protein</fullName>
    </recommendedName>
</protein>
<dbReference type="PANTHER" id="PTHR31805">
    <property type="entry name" value="RECEPTOR-LIKE KINASE, PUTATIVE (DUF1421)-RELATED"/>
    <property type="match status" value="1"/>
</dbReference>
<comment type="caution">
    <text evidence="4">The sequence shown here is derived from an EMBL/GenBank/DDBJ whole genome shotgun (WGS) entry which is preliminary data.</text>
</comment>
<feature type="compositionally biased region" description="Pro residues" evidence="2">
    <location>
        <begin position="339"/>
        <end position="358"/>
    </location>
</feature>
<accession>A0AAV9F906</accession>
<reference evidence="4" key="1">
    <citation type="journal article" date="2023" name="Nat. Commun.">
        <title>Diploid and tetraploid genomes of Acorus and the evolution of monocots.</title>
        <authorList>
            <person name="Ma L."/>
            <person name="Liu K.W."/>
            <person name="Li Z."/>
            <person name="Hsiao Y.Y."/>
            <person name="Qi Y."/>
            <person name="Fu T."/>
            <person name="Tang G.D."/>
            <person name="Zhang D."/>
            <person name="Sun W.H."/>
            <person name="Liu D.K."/>
            <person name="Li Y."/>
            <person name="Chen G.Z."/>
            <person name="Liu X.D."/>
            <person name="Liao X.Y."/>
            <person name="Jiang Y.T."/>
            <person name="Yu X."/>
            <person name="Hao Y."/>
            <person name="Huang J."/>
            <person name="Zhao X.W."/>
            <person name="Ke S."/>
            <person name="Chen Y.Y."/>
            <person name="Wu W.L."/>
            <person name="Hsu J.L."/>
            <person name="Lin Y.F."/>
            <person name="Huang M.D."/>
            <person name="Li C.Y."/>
            <person name="Huang L."/>
            <person name="Wang Z.W."/>
            <person name="Zhao X."/>
            <person name="Zhong W.Y."/>
            <person name="Peng D.H."/>
            <person name="Ahmad S."/>
            <person name="Lan S."/>
            <person name="Zhang J.S."/>
            <person name="Tsai W.C."/>
            <person name="Van de Peer Y."/>
            <person name="Liu Z.J."/>
        </authorList>
    </citation>
    <scope>NUCLEOTIDE SEQUENCE</scope>
    <source>
        <strain evidence="4">CP</strain>
    </source>
</reference>
<dbReference type="InterPro" id="IPR010820">
    <property type="entry name" value="DUF1421"/>
</dbReference>
<evidence type="ECO:0000313" key="4">
    <source>
        <dbReference type="EMBL" id="KAK1321931.1"/>
    </source>
</evidence>
<feature type="compositionally biased region" description="Pro residues" evidence="2">
    <location>
        <begin position="266"/>
        <end position="296"/>
    </location>
</feature>
<name>A0AAV9F906_ACOCL</name>